<feature type="region of interest" description="Disordered" evidence="1">
    <location>
        <begin position="96"/>
        <end position="117"/>
    </location>
</feature>
<dbReference type="EMBL" id="JAIWYP010000001">
    <property type="protein sequence ID" value="KAH3881086.1"/>
    <property type="molecule type" value="Genomic_DNA"/>
</dbReference>
<proteinExistence type="predicted"/>
<feature type="compositionally biased region" description="Basic and acidic residues" evidence="1">
    <location>
        <begin position="136"/>
        <end position="173"/>
    </location>
</feature>
<sequence>MTFGNIQFPIQIVPSDPETQKTTVTPTTTVVSTSNEQPTIGGQTTTTAEAASTTTQQPIIATESSTTTTTATRTIAVRETTTTYATETVSTTTVGDTTTVLTPPMTTLSTPASTSTTPNVITSVTQITEVLPPIFKNDDNSESDSHDNDDDHSYHGEGYDDHPNHGEGYDDLHEHSMSDEDFWKQFDKENDHVGDDDWKFWLNEDSADADHWWKDIIGHTGFQGEMLMDKPAAAGSLLAPMMADDQPKKLKDIPQLPLKPNVEDMKPIPHKDTKAIIEHIDRDLDTMYFNTKSWLSALGNGEEMNARAINKLQKLDKFMDNVSSRISKFLTLSLNMPTETRAVDGSSYDHGVYKK</sequence>
<comment type="caution">
    <text evidence="2">The sequence shown here is derived from an EMBL/GenBank/DDBJ whole genome shotgun (WGS) entry which is preliminary data.</text>
</comment>
<reference evidence="2" key="2">
    <citation type="submission" date="2020-11" db="EMBL/GenBank/DDBJ databases">
        <authorList>
            <person name="McCartney M.A."/>
            <person name="Auch B."/>
            <person name="Kono T."/>
            <person name="Mallez S."/>
            <person name="Becker A."/>
            <person name="Gohl D.M."/>
            <person name="Silverstein K.A.T."/>
            <person name="Koren S."/>
            <person name="Bechman K.B."/>
            <person name="Herman A."/>
            <person name="Abrahante J.E."/>
            <person name="Garbe J."/>
        </authorList>
    </citation>
    <scope>NUCLEOTIDE SEQUENCE</scope>
    <source>
        <strain evidence="2">Duluth1</strain>
        <tissue evidence="2">Whole animal</tissue>
    </source>
</reference>
<protein>
    <submittedName>
        <fullName evidence="2">Uncharacterized protein</fullName>
    </submittedName>
</protein>
<organism evidence="2 3">
    <name type="scientific">Dreissena polymorpha</name>
    <name type="common">Zebra mussel</name>
    <name type="synonym">Mytilus polymorpha</name>
    <dbReference type="NCBI Taxonomy" id="45954"/>
    <lineage>
        <taxon>Eukaryota</taxon>
        <taxon>Metazoa</taxon>
        <taxon>Spiralia</taxon>
        <taxon>Lophotrochozoa</taxon>
        <taxon>Mollusca</taxon>
        <taxon>Bivalvia</taxon>
        <taxon>Autobranchia</taxon>
        <taxon>Heteroconchia</taxon>
        <taxon>Euheterodonta</taxon>
        <taxon>Imparidentia</taxon>
        <taxon>Neoheterodontei</taxon>
        <taxon>Myida</taxon>
        <taxon>Dreissenoidea</taxon>
        <taxon>Dreissenidae</taxon>
        <taxon>Dreissena</taxon>
    </lineage>
</organism>
<evidence type="ECO:0000256" key="1">
    <source>
        <dbReference type="SAM" id="MobiDB-lite"/>
    </source>
</evidence>
<name>A0A9D4RTH5_DREPO</name>
<dbReference type="Proteomes" id="UP000828390">
    <property type="component" value="Unassembled WGS sequence"/>
</dbReference>
<gene>
    <name evidence="2" type="ORF">DPMN_005010</name>
</gene>
<dbReference type="AlphaFoldDB" id="A0A9D4RTH5"/>
<keyword evidence="3" id="KW-1185">Reference proteome</keyword>
<accession>A0A9D4RTH5</accession>
<evidence type="ECO:0000313" key="3">
    <source>
        <dbReference type="Proteomes" id="UP000828390"/>
    </source>
</evidence>
<feature type="region of interest" description="Disordered" evidence="1">
    <location>
        <begin position="131"/>
        <end position="173"/>
    </location>
</feature>
<evidence type="ECO:0000313" key="2">
    <source>
        <dbReference type="EMBL" id="KAH3881086.1"/>
    </source>
</evidence>
<reference evidence="2" key="1">
    <citation type="journal article" date="2019" name="bioRxiv">
        <title>The Genome of the Zebra Mussel, Dreissena polymorpha: A Resource for Invasive Species Research.</title>
        <authorList>
            <person name="McCartney M.A."/>
            <person name="Auch B."/>
            <person name="Kono T."/>
            <person name="Mallez S."/>
            <person name="Zhang Y."/>
            <person name="Obille A."/>
            <person name="Becker A."/>
            <person name="Abrahante J.E."/>
            <person name="Garbe J."/>
            <person name="Badalamenti J.P."/>
            <person name="Herman A."/>
            <person name="Mangelson H."/>
            <person name="Liachko I."/>
            <person name="Sullivan S."/>
            <person name="Sone E.D."/>
            <person name="Koren S."/>
            <person name="Silverstein K.A.T."/>
            <person name="Beckman K.B."/>
            <person name="Gohl D.M."/>
        </authorList>
    </citation>
    <scope>NUCLEOTIDE SEQUENCE</scope>
    <source>
        <strain evidence="2">Duluth1</strain>
        <tissue evidence="2">Whole animal</tissue>
    </source>
</reference>